<organism evidence="2">
    <name type="scientific">marine sediment metagenome</name>
    <dbReference type="NCBI Taxonomy" id="412755"/>
    <lineage>
        <taxon>unclassified sequences</taxon>
        <taxon>metagenomes</taxon>
        <taxon>ecological metagenomes</taxon>
    </lineage>
</organism>
<dbReference type="AlphaFoldDB" id="X0WQU2"/>
<dbReference type="EMBL" id="BARS01040217">
    <property type="protein sequence ID" value="GAG33344.1"/>
    <property type="molecule type" value="Genomic_DNA"/>
</dbReference>
<evidence type="ECO:0000313" key="2">
    <source>
        <dbReference type="EMBL" id="GAG33344.1"/>
    </source>
</evidence>
<evidence type="ECO:0000259" key="1">
    <source>
        <dbReference type="Pfam" id="PF04760"/>
    </source>
</evidence>
<dbReference type="Gene3D" id="1.10.10.2480">
    <property type="match status" value="1"/>
</dbReference>
<name>X0WQU2_9ZZZZ</name>
<proteinExistence type="predicted"/>
<comment type="caution">
    <text evidence="2">The sequence shown here is derived from an EMBL/GenBank/DDBJ whole genome shotgun (WGS) entry which is preliminary data.</text>
</comment>
<protein>
    <recommendedName>
        <fullName evidence="1">Translation initiation factor IF-2 N-terminal domain-containing protein</fullName>
    </recommendedName>
</protein>
<feature type="non-terminal residue" evidence="2">
    <location>
        <position position="109"/>
    </location>
</feature>
<dbReference type="InterPro" id="IPR006847">
    <property type="entry name" value="IF2_N"/>
</dbReference>
<accession>X0WQU2</accession>
<dbReference type="Pfam" id="PF04760">
    <property type="entry name" value="IF2_N"/>
    <property type="match status" value="1"/>
</dbReference>
<sequence length="109" mass="11838">MAKATTRVHLLAKELGVKSKFIVEKCQAEGLDFVKNHMATISMGLAATIREWFSEGEHSTTMETAGRVDLKKARVKRPKKKVAKKKKSVKKSAVVKAGESVVAEADGAV</sequence>
<reference evidence="2" key="1">
    <citation type="journal article" date="2014" name="Front. Microbiol.">
        <title>High frequency of phylogenetically diverse reductive dehalogenase-homologous genes in deep subseafloor sedimentary metagenomes.</title>
        <authorList>
            <person name="Kawai M."/>
            <person name="Futagami T."/>
            <person name="Toyoda A."/>
            <person name="Takaki Y."/>
            <person name="Nishi S."/>
            <person name="Hori S."/>
            <person name="Arai W."/>
            <person name="Tsubouchi T."/>
            <person name="Morono Y."/>
            <person name="Uchiyama I."/>
            <person name="Ito T."/>
            <person name="Fujiyama A."/>
            <person name="Inagaki F."/>
            <person name="Takami H."/>
        </authorList>
    </citation>
    <scope>NUCLEOTIDE SEQUENCE</scope>
    <source>
        <strain evidence="2">Expedition CK06-06</strain>
    </source>
</reference>
<feature type="domain" description="Translation initiation factor IF-2 N-terminal" evidence="1">
    <location>
        <begin position="4"/>
        <end position="50"/>
    </location>
</feature>
<gene>
    <name evidence="2" type="ORF">S01H1_61345</name>
</gene>